<dbReference type="AlphaFoldDB" id="A0A9W4WT88"/>
<evidence type="ECO:0000313" key="4">
    <source>
        <dbReference type="Proteomes" id="UP001153678"/>
    </source>
</evidence>
<gene>
    <name evidence="3" type="ORF">FWILDA_LOCUS367</name>
</gene>
<evidence type="ECO:0000256" key="2">
    <source>
        <dbReference type="SAM" id="Phobius"/>
    </source>
</evidence>
<dbReference type="OrthoDB" id="2372055at2759"/>
<sequence>MSNRLPDRTASEYIVNDGSESIEPPPPYSEFPTETSANNRRLANECINGINDHDRVFPSMPEQTISTQPHFTQPLPHPIMRTPFPFSNDFIPPPSMRPYRRPIVRAYSSQRAATRQIIDNEDDCCCTAPCEISTWGCLIYLTLFSLPFGIFCFIWTIITSIACLATLILPPLGYIMCLITAASYRMLGRIELVTQQLCGGQPRLFRNLGYQAYPPVFSLENPPSLPITTTSLQSRGWFNSSFSYITDAYTWRCLVYFMMIKSFLSIITFITTILAVTISIPLALCLLGPALYLVKTVGVWQKEVAFEFLVL</sequence>
<evidence type="ECO:0000256" key="1">
    <source>
        <dbReference type="SAM" id="MobiDB-lite"/>
    </source>
</evidence>
<reference evidence="3" key="1">
    <citation type="submission" date="2022-08" db="EMBL/GenBank/DDBJ databases">
        <authorList>
            <person name="Kallberg Y."/>
            <person name="Tangrot J."/>
            <person name="Rosling A."/>
        </authorList>
    </citation>
    <scope>NUCLEOTIDE SEQUENCE</scope>
    <source>
        <strain evidence="3">Wild A</strain>
    </source>
</reference>
<organism evidence="3 4">
    <name type="scientific">Funneliformis geosporum</name>
    <dbReference type="NCBI Taxonomy" id="1117311"/>
    <lineage>
        <taxon>Eukaryota</taxon>
        <taxon>Fungi</taxon>
        <taxon>Fungi incertae sedis</taxon>
        <taxon>Mucoromycota</taxon>
        <taxon>Glomeromycotina</taxon>
        <taxon>Glomeromycetes</taxon>
        <taxon>Glomerales</taxon>
        <taxon>Glomeraceae</taxon>
        <taxon>Funneliformis</taxon>
    </lineage>
</organism>
<dbReference type="Proteomes" id="UP001153678">
    <property type="component" value="Unassembled WGS sequence"/>
</dbReference>
<feature type="transmembrane region" description="Helical" evidence="2">
    <location>
        <begin position="138"/>
        <end position="158"/>
    </location>
</feature>
<keyword evidence="4" id="KW-1185">Reference proteome</keyword>
<keyword evidence="2" id="KW-0472">Membrane</keyword>
<proteinExistence type="predicted"/>
<feature type="region of interest" description="Disordered" evidence="1">
    <location>
        <begin position="1"/>
        <end position="34"/>
    </location>
</feature>
<accession>A0A9W4WT88</accession>
<dbReference type="EMBL" id="CAMKVN010000023">
    <property type="protein sequence ID" value="CAI2162058.1"/>
    <property type="molecule type" value="Genomic_DNA"/>
</dbReference>
<name>A0A9W4WT88_9GLOM</name>
<feature type="transmembrane region" description="Helical" evidence="2">
    <location>
        <begin position="266"/>
        <end position="292"/>
    </location>
</feature>
<feature type="transmembrane region" description="Helical" evidence="2">
    <location>
        <begin position="164"/>
        <end position="184"/>
    </location>
</feature>
<evidence type="ECO:0000313" key="3">
    <source>
        <dbReference type="EMBL" id="CAI2162058.1"/>
    </source>
</evidence>
<protein>
    <submittedName>
        <fullName evidence="3">16778_t:CDS:1</fullName>
    </submittedName>
</protein>
<feature type="compositionally biased region" description="Basic and acidic residues" evidence="1">
    <location>
        <begin position="1"/>
        <end position="10"/>
    </location>
</feature>
<keyword evidence="2" id="KW-1133">Transmembrane helix</keyword>
<comment type="caution">
    <text evidence="3">The sequence shown here is derived from an EMBL/GenBank/DDBJ whole genome shotgun (WGS) entry which is preliminary data.</text>
</comment>
<keyword evidence="2" id="KW-0812">Transmembrane</keyword>